<evidence type="ECO:0000256" key="1">
    <source>
        <dbReference type="ARBA" id="ARBA00003944"/>
    </source>
</evidence>
<sequence length="459" mass="46660">MSLLVSSNTASLQATSSSSPAISLAGNNVNPQPGEAGNFGQVLNRSLVSQDKSAAAPPEQTLKTTGRTGIKRPADDDNKQDATPTPEWAFMTLPQVAVKTADATNHFGGQGQPQSTAENQLNAALAAAGGKTAPLTTIATPPTADAPAAKEDAASPLQVQFDITAINAAGTPHGQHVEIAKQGATGEHSSLMQGPEQLIAKAATGDTAGQQATRDDGRSERNGKLEKLGKQDRQASQANADADVRHADTAATVATTGHDVAATKSGATGSAQFTLDTSVPAHTSVAANQITPPVTNTTAPTAAALKLPLAPPVGSDGWGAALGKQVVWLSNSGNQTAELHLNPPDLGPLKVTLTINDNQAQAMFVSAHQAVRSAVEAALPQLRNSLADNGISLGNTSVSADTQQQQSAFAQQQGAQDGSRSHLQRNGSGGGPAGSQTVAERSHAPVSRRSSNGNVDTFA</sequence>
<keyword evidence="6" id="KW-0969">Cilium</keyword>
<keyword evidence="6" id="KW-0282">Flagellum</keyword>
<feature type="compositionally biased region" description="Basic and acidic residues" evidence="4">
    <location>
        <begin position="213"/>
        <end position="233"/>
    </location>
</feature>
<dbReference type="GO" id="GO:0009424">
    <property type="term" value="C:bacterial-type flagellum hook"/>
    <property type="evidence" value="ECO:0007669"/>
    <property type="project" value="InterPro"/>
</dbReference>
<accession>A0A127QFI0</accession>
<feature type="compositionally biased region" description="Polar residues" evidence="4">
    <location>
        <begin position="448"/>
        <end position="459"/>
    </location>
</feature>
<evidence type="ECO:0000313" key="7">
    <source>
        <dbReference type="Proteomes" id="UP000071778"/>
    </source>
</evidence>
<dbReference type="InterPro" id="IPR038610">
    <property type="entry name" value="FliK-like_C_sf"/>
</dbReference>
<dbReference type="InterPro" id="IPR001635">
    <property type="entry name" value="Flag_hook_Flik"/>
</dbReference>
<dbReference type="Pfam" id="PF02120">
    <property type="entry name" value="Flg_hook"/>
    <property type="match status" value="1"/>
</dbReference>
<evidence type="ECO:0000313" key="6">
    <source>
        <dbReference type="EMBL" id="AMP08746.1"/>
    </source>
</evidence>
<feature type="region of interest" description="Disordered" evidence="4">
    <location>
        <begin position="1"/>
        <end position="89"/>
    </location>
</feature>
<feature type="region of interest" description="Disordered" evidence="4">
    <location>
        <begin position="204"/>
        <end position="244"/>
    </location>
</feature>
<dbReference type="GO" id="GO:0044780">
    <property type="term" value="P:bacterial-type flagellum assembly"/>
    <property type="evidence" value="ECO:0007669"/>
    <property type="project" value="InterPro"/>
</dbReference>
<feature type="region of interest" description="Disordered" evidence="4">
    <location>
        <begin position="398"/>
        <end position="459"/>
    </location>
</feature>
<gene>
    <name evidence="6" type="primary">fliK</name>
    <name evidence="6" type="ORF">CAter282_0948</name>
</gene>
<comment type="similarity">
    <text evidence="2">Belongs to the FliK family.</text>
</comment>
<dbReference type="InterPro" id="IPR052563">
    <property type="entry name" value="FliK"/>
</dbReference>
<comment type="function">
    <text evidence="1">Controls the length of the flagellar hook.</text>
</comment>
<keyword evidence="7" id="KW-1185">Reference proteome</keyword>
<feature type="domain" description="Flagellar hook-length control protein-like C-terminal" evidence="5">
    <location>
        <begin position="324"/>
        <end position="406"/>
    </location>
</feature>
<dbReference type="OrthoDB" id="8596319at2"/>
<feature type="compositionally biased region" description="Low complexity" evidence="4">
    <location>
        <begin position="403"/>
        <end position="416"/>
    </location>
</feature>
<dbReference type="InterPro" id="IPR021136">
    <property type="entry name" value="Flagellar_hook_control-like_C"/>
</dbReference>
<feature type="compositionally biased region" description="Polar residues" evidence="4">
    <location>
        <begin position="1"/>
        <end position="31"/>
    </location>
</feature>
<dbReference type="Gene3D" id="3.30.750.140">
    <property type="match status" value="1"/>
</dbReference>
<dbReference type="CDD" id="cd17470">
    <property type="entry name" value="T3SS_Flik_C"/>
    <property type="match status" value="1"/>
</dbReference>
<protein>
    <submittedName>
        <fullName evidence="6">Flagellar hook-length control FliK family protein</fullName>
    </submittedName>
</protein>
<proteinExistence type="inferred from homology"/>
<organism evidence="6 7">
    <name type="scientific">Collimonas arenae</name>
    <dbReference type="NCBI Taxonomy" id="279058"/>
    <lineage>
        <taxon>Bacteria</taxon>
        <taxon>Pseudomonadati</taxon>
        <taxon>Pseudomonadota</taxon>
        <taxon>Betaproteobacteria</taxon>
        <taxon>Burkholderiales</taxon>
        <taxon>Oxalobacteraceae</taxon>
        <taxon>Collimonas</taxon>
    </lineage>
</organism>
<name>A0A127QFI0_9BURK</name>
<dbReference type="AlphaFoldDB" id="A0A127QFI0"/>
<feature type="region of interest" description="Disordered" evidence="4">
    <location>
        <begin position="134"/>
        <end position="153"/>
    </location>
</feature>
<keyword evidence="6" id="KW-0966">Cell projection</keyword>
<dbReference type="PRINTS" id="PR01007">
    <property type="entry name" value="FLGHOOKFLIK"/>
</dbReference>
<dbReference type="PATRIC" id="fig|279058.17.peg.1019"/>
<feature type="compositionally biased region" description="Low complexity" evidence="4">
    <location>
        <begin position="134"/>
        <end position="147"/>
    </location>
</feature>
<keyword evidence="3" id="KW-1005">Bacterial flagellum biogenesis</keyword>
<evidence type="ECO:0000256" key="4">
    <source>
        <dbReference type="SAM" id="MobiDB-lite"/>
    </source>
</evidence>
<dbReference type="RefSeq" id="WP_061532459.1">
    <property type="nucleotide sequence ID" value="NZ_CP013233.1"/>
</dbReference>
<dbReference type="PANTHER" id="PTHR37533">
    <property type="entry name" value="FLAGELLAR HOOK-LENGTH CONTROL PROTEIN"/>
    <property type="match status" value="1"/>
</dbReference>
<feature type="compositionally biased region" description="Polar residues" evidence="4">
    <location>
        <begin position="41"/>
        <end position="52"/>
    </location>
</feature>
<dbReference type="Proteomes" id="UP000071778">
    <property type="component" value="Chromosome"/>
</dbReference>
<evidence type="ECO:0000259" key="5">
    <source>
        <dbReference type="Pfam" id="PF02120"/>
    </source>
</evidence>
<reference evidence="6 7" key="1">
    <citation type="submission" date="2015-11" db="EMBL/GenBank/DDBJ databases">
        <title>Exploring the genomic traits of fungus-feeding bacterial genus Collimonas.</title>
        <authorList>
            <person name="Song C."/>
            <person name="Schmidt R."/>
            <person name="de Jager V."/>
            <person name="Krzyzanowska D."/>
            <person name="Jongedijk E."/>
            <person name="Cankar K."/>
            <person name="Beekwilder J."/>
            <person name="van Veen A."/>
            <person name="de Boer W."/>
            <person name="van Veen J.A."/>
            <person name="Garbeva P."/>
        </authorList>
    </citation>
    <scope>NUCLEOTIDE SEQUENCE [LARGE SCALE GENOMIC DNA]</scope>
    <source>
        <strain evidence="6 7">Ter282</strain>
    </source>
</reference>
<dbReference type="PANTHER" id="PTHR37533:SF2">
    <property type="entry name" value="FLAGELLAR HOOK-LENGTH CONTROL PROTEIN"/>
    <property type="match status" value="1"/>
</dbReference>
<dbReference type="EMBL" id="CP013235">
    <property type="protein sequence ID" value="AMP08746.1"/>
    <property type="molecule type" value="Genomic_DNA"/>
</dbReference>
<evidence type="ECO:0000256" key="2">
    <source>
        <dbReference type="ARBA" id="ARBA00009149"/>
    </source>
</evidence>
<evidence type="ECO:0000256" key="3">
    <source>
        <dbReference type="ARBA" id="ARBA00022795"/>
    </source>
</evidence>